<feature type="domain" description="DUF1232" evidence="7">
    <location>
        <begin position="31"/>
        <end position="61"/>
    </location>
</feature>
<accession>A0A250IG50</accession>
<dbReference type="GO" id="GO:0012505">
    <property type="term" value="C:endomembrane system"/>
    <property type="evidence" value="ECO:0007669"/>
    <property type="project" value="UniProtKB-SubCell"/>
</dbReference>
<evidence type="ECO:0000256" key="1">
    <source>
        <dbReference type="ARBA" id="ARBA00004127"/>
    </source>
</evidence>
<proteinExistence type="predicted"/>
<evidence type="ECO:0000256" key="4">
    <source>
        <dbReference type="ARBA" id="ARBA00023136"/>
    </source>
</evidence>
<evidence type="ECO:0000256" key="6">
    <source>
        <dbReference type="SAM" id="Phobius"/>
    </source>
</evidence>
<keyword evidence="3 6" id="KW-1133">Transmembrane helix</keyword>
<feature type="transmembrane region" description="Helical" evidence="6">
    <location>
        <begin position="25"/>
        <end position="41"/>
    </location>
</feature>
<evidence type="ECO:0000256" key="3">
    <source>
        <dbReference type="ARBA" id="ARBA00022989"/>
    </source>
</evidence>
<keyword evidence="9" id="KW-1185">Reference proteome</keyword>
<dbReference type="KEGG" id="mbd:MEBOL_004206"/>
<evidence type="ECO:0000256" key="2">
    <source>
        <dbReference type="ARBA" id="ARBA00022692"/>
    </source>
</evidence>
<gene>
    <name evidence="8" type="ORF">MEBOL_004206</name>
</gene>
<dbReference type="Pfam" id="PF06803">
    <property type="entry name" value="DUF1232"/>
    <property type="match status" value="1"/>
</dbReference>
<evidence type="ECO:0000256" key="5">
    <source>
        <dbReference type="SAM" id="MobiDB-lite"/>
    </source>
</evidence>
<organism evidence="8 9">
    <name type="scientific">Melittangium boletus DSM 14713</name>
    <dbReference type="NCBI Taxonomy" id="1294270"/>
    <lineage>
        <taxon>Bacteria</taxon>
        <taxon>Pseudomonadati</taxon>
        <taxon>Myxococcota</taxon>
        <taxon>Myxococcia</taxon>
        <taxon>Myxococcales</taxon>
        <taxon>Cystobacterineae</taxon>
        <taxon>Archangiaceae</taxon>
        <taxon>Melittangium</taxon>
    </lineage>
</organism>
<sequence>MNVSGLRVLGTRFFRYVRDPRVPRWRRFAGLFAVAYFLFPLDVVPDFLPLVGWLDDLGVLSAAAWFMMREMERYQPGPSGWPTPLTGPSAERTPLRGG</sequence>
<name>A0A250IG50_9BACT</name>
<evidence type="ECO:0000313" key="9">
    <source>
        <dbReference type="Proteomes" id="UP000217289"/>
    </source>
</evidence>
<evidence type="ECO:0000259" key="7">
    <source>
        <dbReference type="Pfam" id="PF06803"/>
    </source>
</evidence>
<dbReference type="RefSeq" id="WP_095979162.1">
    <property type="nucleotide sequence ID" value="NZ_CP022163.1"/>
</dbReference>
<protein>
    <recommendedName>
        <fullName evidence="7">DUF1232 domain-containing protein</fullName>
    </recommendedName>
</protein>
<dbReference type="InterPro" id="IPR010652">
    <property type="entry name" value="DUF1232"/>
</dbReference>
<feature type="region of interest" description="Disordered" evidence="5">
    <location>
        <begin position="76"/>
        <end position="98"/>
    </location>
</feature>
<keyword evidence="4 6" id="KW-0472">Membrane</keyword>
<evidence type="ECO:0000313" key="8">
    <source>
        <dbReference type="EMBL" id="ATB30745.1"/>
    </source>
</evidence>
<dbReference type="Proteomes" id="UP000217289">
    <property type="component" value="Chromosome"/>
</dbReference>
<dbReference type="OrthoDB" id="9804184at2"/>
<dbReference type="EMBL" id="CP022163">
    <property type="protein sequence ID" value="ATB30745.1"/>
    <property type="molecule type" value="Genomic_DNA"/>
</dbReference>
<dbReference type="AlphaFoldDB" id="A0A250IG50"/>
<comment type="subcellular location">
    <subcellularLocation>
        <location evidence="1">Endomembrane system</location>
        <topology evidence="1">Multi-pass membrane protein</topology>
    </subcellularLocation>
</comment>
<keyword evidence="2 6" id="KW-0812">Transmembrane</keyword>
<reference evidence="8 9" key="1">
    <citation type="submission" date="2017-06" db="EMBL/GenBank/DDBJ databases">
        <authorList>
            <person name="Kim H.J."/>
            <person name="Triplett B.A."/>
        </authorList>
    </citation>
    <scope>NUCLEOTIDE SEQUENCE [LARGE SCALE GENOMIC DNA]</scope>
    <source>
        <strain evidence="8 9">DSM 14713</strain>
    </source>
</reference>